<name>A0A9P4HQ14_9PEZI</name>
<dbReference type="InterPro" id="IPR012674">
    <property type="entry name" value="Calycin"/>
</dbReference>
<accession>A0A9P4HQ14</accession>
<proteinExistence type="predicted"/>
<dbReference type="OrthoDB" id="425354at2759"/>
<dbReference type="Proteomes" id="UP000799776">
    <property type="component" value="Unassembled WGS sequence"/>
</dbReference>
<protein>
    <submittedName>
        <fullName evidence="1">Uncharacterized protein</fullName>
    </submittedName>
</protein>
<reference evidence="1" key="1">
    <citation type="journal article" date="2020" name="Stud. Mycol.">
        <title>101 Dothideomycetes genomes: a test case for predicting lifestyles and emergence of pathogens.</title>
        <authorList>
            <person name="Haridas S."/>
            <person name="Albert R."/>
            <person name="Binder M."/>
            <person name="Bloem J."/>
            <person name="Labutti K."/>
            <person name="Salamov A."/>
            <person name="Andreopoulos B."/>
            <person name="Baker S."/>
            <person name="Barry K."/>
            <person name="Bills G."/>
            <person name="Bluhm B."/>
            <person name="Cannon C."/>
            <person name="Castanera R."/>
            <person name="Culley D."/>
            <person name="Daum C."/>
            <person name="Ezra D."/>
            <person name="Gonzalez J."/>
            <person name="Henrissat B."/>
            <person name="Kuo A."/>
            <person name="Liang C."/>
            <person name="Lipzen A."/>
            <person name="Lutzoni F."/>
            <person name="Magnuson J."/>
            <person name="Mondo S."/>
            <person name="Nolan M."/>
            <person name="Ohm R."/>
            <person name="Pangilinan J."/>
            <person name="Park H.-J."/>
            <person name="Ramirez L."/>
            <person name="Alfaro M."/>
            <person name="Sun H."/>
            <person name="Tritt A."/>
            <person name="Yoshinaga Y."/>
            <person name="Zwiers L.-H."/>
            <person name="Turgeon B."/>
            <person name="Goodwin S."/>
            <person name="Spatafora J."/>
            <person name="Crous P."/>
            <person name="Grigoriev I."/>
        </authorList>
    </citation>
    <scope>NUCLEOTIDE SEQUENCE</scope>
    <source>
        <strain evidence="1">CBS 121410</strain>
    </source>
</reference>
<evidence type="ECO:0000313" key="1">
    <source>
        <dbReference type="EMBL" id="KAF2084552.1"/>
    </source>
</evidence>
<dbReference type="AlphaFoldDB" id="A0A9P4HQ14"/>
<dbReference type="EMBL" id="ML978740">
    <property type="protein sequence ID" value="KAF2084552.1"/>
    <property type="molecule type" value="Genomic_DNA"/>
</dbReference>
<dbReference type="PANTHER" id="PTHR38115">
    <property type="entry name" value="LIPOCALIN-LIKE DOMAIN-CONTAINING PROTEIN"/>
    <property type="match status" value="1"/>
</dbReference>
<dbReference type="PANTHER" id="PTHR38115:SF1">
    <property type="entry name" value="LIPOCALIN-LIKE DOMAIN-CONTAINING PROTEIN"/>
    <property type="match status" value="1"/>
</dbReference>
<comment type="caution">
    <text evidence="1">The sequence shown here is derived from an EMBL/GenBank/DDBJ whole genome shotgun (WGS) entry which is preliminary data.</text>
</comment>
<organism evidence="1 2">
    <name type="scientific">Saccharata proteae CBS 121410</name>
    <dbReference type="NCBI Taxonomy" id="1314787"/>
    <lineage>
        <taxon>Eukaryota</taxon>
        <taxon>Fungi</taxon>
        <taxon>Dikarya</taxon>
        <taxon>Ascomycota</taxon>
        <taxon>Pezizomycotina</taxon>
        <taxon>Dothideomycetes</taxon>
        <taxon>Dothideomycetes incertae sedis</taxon>
        <taxon>Botryosphaeriales</taxon>
        <taxon>Saccharataceae</taxon>
        <taxon>Saccharata</taxon>
    </lineage>
</organism>
<keyword evidence="2" id="KW-1185">Reference proteome</keyword>
<evidence type="ECO:0000313" key="2">
    <source>
        <dbReference type="Proteomes" id="UP000799776"/>
    </source>
</evidence>
<gene>
    <name evidence="1" type="ORF">K490DRAFT_68671</name>
</gene>
<dbReference type="Gene3D" id="2.40.128.20">
    <property type="match status" value="1"/>
</dbReference>
<dbReference type="InterPro" id="IPR053037">
    <property type="entry name" value="Pericyclase_pydY-like"/>
</dbReference>
<sequence length="188" mass="20539">MAAPSTVTIENLTGKWGLNKALSDNMEPALNIQGVNWLVRKAVTKINVTMALSQHTDPSTGTSVIDIEQKGLGSTSTEQRVIDNETRTSTHSLLGTKQDKCSWVKPSDIGDEYLKSGFEAGTSKLMEVHTESVDNGWMSDQIGGFEVIDGERRYVGRAVFKKGDEVAKIRLVYDWLGAEKNGEMNGSS</sequence>
<dbReference type="SUPFAM" id="SSF50814">
    <property type="entry name" value="Lipocalins"/>
    <property type="match status" value="1"/>
</dbReference>